<protein>
    <submittedName>
        <fullName evidence="2">Uncharacterized protein</fullName>
    </submittedName>
</protein>
<feature type="region of interest" description="Disordered" evidence="1">
    <location>
        <begin position="23"/>
        <end position="61"/>
    </location>
</feature>
<organism evidence="2 3">
    <name type="scientific">Methylocella tundrae</name>
    <dbReference type="NCBI Taxonomy" id="227605"/>
    <lineage>
        <taxon>Bacteria</taxon>
        <taxon>Pseudomonadati</taxon>
        <taxon>Pseudomonadota</taxon>
        <taxon>Alphaproteobacteria</taxon>
        <taxon>Hyphomicrobiales</taxon>
        <taxon>Beijerinckiaceae</taxon>
        <taxon>Methylocella</taxon>
    </lineage>
</organism>
<dbReference type="AlphaFoldDB" id="A0A8B6M907"/>
<sequence>MAYGTGSTCKRRCGCSYRPSWKCGQSRRNAGKPDLPAKREPQPKRRLRLRRKSASRKERTTWLTPQWNQPIPLFWVRQVSATVRHLRPDSDKQAASYGSLLYLTEFIPEL</sequence>
<feature type="compositionally biased region" description="Basic residues" evidence="1">
    <location>
        <begin position="44"/>
        <end position="54"/>
    </location>
</feature>
<comment type="caution">
    <text evidence="2">The sequence shown here is derived from an EMBL/GenBank/DDBJ whole genome shotgun (WGS) entry which is preliminary data.</text>
</comment>
<keyword evidence="3" id="KW-1185">Reference proteome</keyword>
<evidence type="ECO:0000313" key="3">
    <source>
        <dbReference type="Proteomes" id="UP000485880"/>
    </source>
</evidence>
<gene>
    <name evidence="2" type="ORF">MPC4_340027</name>
</gene>
<dbReference type="Proteomes" id="UP000485880">
    <property type="component" value="Unassembled WGS sequence"/>
</dbReference>
<name>A0A8B6M907_METTU</name>
<reference evidence="2 3" key="1">
    <citation type="submission" date="2019-05" db="EMBL/GenBank/DDBJ databases">
        <authorList>
            <person name="Farhan Ul Haque M."/>
        </authorList>
    </citation>
    <scope>NUCLEOTIDE SEQUENCE [LARGE SCALE GENOMIC DNA]</scope>
    <source>
        <strain evidence="2">2</strain>
    </source>
</reference>
<proteinExistence type="predicted"/>
<accession>A0A8B6M907</accession>
<evidence type="ECO:0000313" key="2">
    <source>
        <dbReference type="EMBL" id="VTZ51271.1"/>
    </source>
</evidence>
<dbReference type="EMBL" id="CABFMQ020000092">
    <property type="protein sequence ID" value="VTZ51271.1"/>
    <property type="molecule type" value="Genomic_DNA"/>
</dbReference>
<evidence type="ECO:0000256" key="1">
    <source>
        <dbReference type="SAM" id="MobiDB-lite"/>
    </source>
</evidence>